<dbReference type="Proteomes" id="UP001352263">
    <property type="component" value="Unassembled WGS sequence"/>
</dbReference>
<keyword evidence="3 5" id="KW-1133">Transmembrane helix</keyword>
<accession>A0ABU6JE75</accession>
<feature type="domain" description="O-antigen ligase-related" evidence="6">
    <location>
        <begin position="245"/>
        <end position="394"/>
    </location>
</feature>
<gene>
    <name evidence="7" type="ORF">RY831_22610</name>
</gene>
<keyword evidence="2 5" id="KW-0812">Transmembrane</keyword>
<feature type="transmembrane region" description="Helical" evidence="5">
    <location>
        <begin position="133"/>
        <end position="152"/>
    </location>
</feature>
<name>A0ABU6JE75_9BURK</name>
<sequence>MITPSVTSPTEVMINMIAAFLLIPIVFGFVFRAPKYVVFGFLSVLFIFSDSTWGQLNAASGNIYSRGVGLFYFSLLNIVLIIAGIAVLIRRLANPQGPQLAPQMTKYFLAFVFMMIGHVLIGLMVGIELDVILSLNGMFNVINMFAFMYLAILAFENDRDTTTLLFMIIILAVGRGLFGAVRYFLFDGDTSNPYRNFEGLDIKIFFFDIGDNFVAALAAFCAAWLLTTPGIKLNVFTRIFLVGVIVLEVAAVALSFRRSSLIGMGLMFAFLFLRLPGKRKIFFAGAAALALSLVASTFFEQRLQFNTTQGGGILSSLIYDISPTRGGGIKNSRFYELYAAAQSMEGHWLFGRGTWGTFTGDRERLAFHEGNWGFVHSGFGHLVLKGGIVGLLIFTGMLAAYISFYARFRKHLYGKAALLADAGFAGFLFWIPTLLIGTPIIEFRTMLLFGLTMAMPFIAVGLQNYQVRTYIMRTQQYAAA</sequence>
<evidence type="ECO:0000256" key="2">
    <source>
        <dbReference type="ARBA" id="ARBA00022692"/>
    </source>
</evidence>
<organism evidence="7 8">
    <name type="scientific">Noviherbaspirillum album</name>
    <dbReference type="NCBI Taxonomy" id="3080276"/>
    <lineage>
        <taxon>Bacteria</taxon>
        <taxon>Pseudomonadati</taxon>
        <taxon>Pseudomonadota</taxon>
        <taxon>Betaproteobacteria</taxon>
        <taxon>Burkholderiales</taxon>
        <taxon>Oxalobacteraceae</taxon>
        <taxon>Noviherbaspirillum</taxon>
    </lineage>
</organism>
<evidence type="ECO:0000313" key="7">
    <source>
        <dbReference type="EMBL" id="MEC4721966.1"/>
    </source>
</evidence>
<feature type="transmembrane region" description="Helical" evidence="5">
    <location>
        <begin position="36"/>
        <end position="56"/>
    </location>
</feature>
<evidence type="ECO:0000256" key="1">
    <source>
        <dbReference type="ARBA" id="ARBA00004141"/>
    </source>
</evidence>
<evidence type="ECO:0000256" key="4">
    <source>
        <dbReference type="ARBA" id="ARBA00023136"/>
    </source>
</evidence>
<evidence type="ECO:0000256" key="5">
    <source>
        <dbReference type="SAM" id="Phobius"/>
    </source>
</evidence>
<comment type="caution">
    <text evidence="7">The sequence shown here is derived from an EMBL/GenBank/DDBJ whole genome shotgun (WGS) entry which is preliminary data.</text>
</comment>
<feature type="transmembrane region" description="Helical" evidence="5">
    <location>
        <begin position="418"/>
        <end position="441"/>
    </location>
</feature>
<dbReference type="InterPro" id="IPR007016">
    <property type="entry name" value="O-antigen_ligase-rel_domated"/>
</dbReference>
<feature type="transmembrane region" description="Helical" evidence="5">
    <location>
        <begin position="281"/>
        <end position="299"/>
    </location>
</feature>
<feature type="transmembrane region" description="Helical" evidence="5">
    <location>
        <begin position="260"/>
        <end position="276"/>
    </location>
</feature>
<proteinExistence type="predicted"/>
<dbReference type="Pfam" id="PF04932">
    <property type="entry name" value="Wzy_C"/>
    <property type="match status" value="1"/>
</dbReference>
<feature type="transmembrane region" description="Helical" evidence="5">
    <location>
        <begin position="205"/>
        <end position="226"/>
    </location>
</feature>
<feature type="transmembrane region" description="Helical" evidence="5">
    <location>
        <begin position="447"/>
        <end position="465"/>
    </location>
</feature>
<feature type="transmembrane region" description="Helical" evidence="5">
    <location>
        <begin position="235"/>
        <end position="254"/>
    </location>
</feature>
<keyword evidence="8" id="KW-1185">Reference proteome</keyword>
<evidence type="ECO:0000259" key="6">
    <source>
        <dbReference type="Pfam" id="PF04932"/>
    </source>
</evidence>
<keyword evidence="7" id="KW-0436">Ligase</keyword>
<dbReference type="RefSeq" id="WP_326508651.1">
    <property type="nucleotide sequence ID" value="NZ_JAWIIV010000024.1"/>
</dbReference>
<keyword evidence="4 5" id="KW-0472">Membrane</keyword>
<feature type="transmembrane region" description="Helical" evidence="5">
    <location>
        <begin position="12"/>
        <end position="31"/>
    </location>
</feature>
<feature type="transmembrane region" description="Helical" evidence="5">
    <location>
        <begin position="108"/>
        <end position="127"/>
    </location>
</feature>
<feature type="transmembrane region" description="Helical" evidence="5">
    <location>
        <begin position="382"/>
        <end position="406"/>
    </location>
</feature>
<evidence type="ECO:0000313" key="8">
    <source>
        <dbReference type="Proteomes" id="UP001352263"/>
    </source>
</evidence>
<dbReference type="EMBL" id="JAWIIV010000024">
    <property type="protein sequence ID" value="MEC4721966.1"/>
    <property type="molecule type" value="Genomic_DNA"/>
</dbReference>
<reference evidence="7 8" key="1">
    <citation type="submission" date="2023-10" db="EMBL/GenBank/DDBJ databases">
        <title>Noviherbaspirillum sp. CPCC 100848 genome assembly.</title>
        <authorList>
            <person name="Li X.Y."/>
            <person name="Fang X.M."/>
        </authorList>
    </citation>
    <scope>NUCLEOTIDE SEQUENCE [LARGE SCALE GENOMIC DNA]</scope>
    <source>
        <strain evidence="7 8">CPCC 100848</strain>
    </source>
</reference>
<protein>
    <submittedName>
        <fullName evidence="7">O-antigen ligase family protein</fullName>
    </submittedName>
</protein>
<dbReference type="GO" id="GO:0016874">
    <property type="term" value="F:ligase activity"/>
    <property type="evidence" value="ECO:0007669"/>
    <property type="project" value="UniProtKB-KW"/>
</dbReference>
<comment type="subcellular location">
    <subcellularLocation>
        <location evidence="1">Membrane</location>
        <topology evidence="1">Multi-pass membrane protein</topology>
    </subcellularLocation>
</comment>
<evidence type="ECO:0000256" key="3">
    <source>
        <dbReference type="ARBA" id="ARBA00022989"/>
    </source>
</evidence>
<feature type="transmembrane region" description="Helical" evidence="5">
    <location>
        <begin position="164"/>
        <end position="185"/>
    </location>
</feature>
<feature type="transmembrane region" description="Helical" evidence="5">
    <location>
        <begin position="68"/>
        <end position="88"/>
    </location>
</feature>